<protein>
    <submittedName>
        <fullName evidence="7">Fibronectin type-III domain-containing protein</fullName>
    </submittedName>
</protein>
<dbReference type="PROSITE" id="PS50853">
    <property type="entry name" value="FN3"/>
    <property type="match status" value="3"/>
</dbReference>
<dbReference type="InterPro" id="IPR013783">
    <property type="entry name" value="Ig-like_fold"/>
</dbReference>
<dbReference type="WBParaSite" id="DME_0000752801-mRNA-1">
    <property type="protein sequence ID" value="DME_0000752801-mRNA-1"/>
    <property type="gene ID" value="DME_0000752801"/>
</dbReference>
<dbReference type="CDD" id="cd00063">
    <property type="entry name" value="FN3"/>
    <property type="match status" value="3"/>
</dbReference>
<keyword evidence="2" id="KW-0812">Transmembrane</keyword>
<feature type="domain" description="Fibronectin type-III" evidence="3">
    <location>
        <begin position="469"/>
        <end position="563"/>
    </location>
</feature>
<dbReference type="SUPFAM" id="SSF49265">
    <property type="entry name" value="Fibronectin type III"/>
    <property type="match status" value="2"/>
</dbReference>
<name>A0A0N4UIT1_DRAME</name>
<dbReference type="InterPro" id="IPR050964">
    <property type="entry name" value="Striated_Muscle_Regulatory"/>
</dbReference>
<reference evidence="7" key="1">
    <citation type="submission" date="2017-02" db="UniProtKB">
        <authorList>
            <consortium name="WormBaseParasite"/>
        </authorList>
    </citation>
    <scope>IDENTIFICATION</scope>
</reference>
<dbReference type="Proteomes" id="UP000274756">
    <property type="component" value="Unassembled WGS sequence"/>
</dbReference>
<evidence type="ECO:0000256" key="1">
    <source>
        <dbReference type="ARBA" id="ARBA00022737"/>
    </source>
</evidence>
<dbReference type="SMART" id="SM00060">
    <property type="entry name" value="FN3"/>
    <property type="match status" value="3"/>
</dbReference>
<dbReference type="AlphaFoldDB" id="A0A0N4UIT1"/>
<keyword evidence="6" id="KW-1185">Reference proteome</keyword>
<keyword evidence="2" id="KW-1133">Transmembrane helix</keyword>
<dbReference type="EMBL" id="UYYG01000032">
    <property type="protein sequence ID" value="VDN51822.1"/>
    <property type="molecule type" value="Genomic_DNA"/>
</dbReference>
<organism evidence="5 7">
    <name type="scientific">Dracunculus medinensis</name>
    <name type="common">Guinea worm</name>
    <dbReference type="NCBI Taxonomy" id="318479"/>
    <lineage>
        <taxon>Eukaryota</taxon>
        <taxon>Metazoa</taxon>
        <taxon>Ecdysozoa</taxon>
        <taxon>Nematoda</taxon>
        <taxon>Chromadorea</taxon>
        <taxon>Rhabditida</taxon>
        <taxon>Spirurina</taxon>
        <taxon>Dracunculoidea</taxon>
        <taxon>Dracunculidae</taxon>
        <taxon>Dracunculus</taxon>
    </lineage>
</organism>
<proteinExistence type="predicted"/>
<dbReference type="STRING" id="318479.A0A0N4UIT1"/>
<dbReference type="OrthoDB" id="3245100at2759"/>
<accession>A0A0N4UIT1</accession>
<keyword evidence="1" id="KW-0677">Repeat</keyword>
<gene>
    <name evidence="4" type="ORF">DME_LOCUS1795</name>
</gene>
<reference evidence="4 6" key="2">
    <citation type="submission" date="2018-11" db="EMBL/GenBank/DDBJ databases">
        <authorList>
            <consortium name="Pathogen Informatics"/>
        </authorList>
    </citation>
    <scope>NUCLEOTIDE SEQUENCE [LARGE SCALE GENOMIC DNA]</scope>
</reference>
<keyword evidence="2" id="KW-0472">Membrane</keyword>
<dbReference type="PRINTS" id="PR00014">
    <property type="entry name" value="FNTYPEIII"/>
</dbReference>
<evidence type="ECO:0000313" key="7">
    <source>
        <dbReference type="WBParaSite" id="DME_0000752801-mRNA-1"/>
    </source>
</evidence>
<evidence type="ECO:0000256" key="2">
    <source>
        <dbReference type="SAM" id="Phobius"/>
    </source>
</evidence>
<dbReference type="InterPro" id="IPR003961">
    <property type="entry name" value="FN3_dom"/>
</dbReference>
<dbReference type="InterPro" id="IPR036116">
    <property type="entry name" value="FN3_sf"/>
</dbReference>
<evidence type="ECO:0000313" key="5">
    <source>
        <dbReference type="Proteomes" id="UP000038040"/>
    </source>
</evidence>
<evidence type="ECO:0000313" key="6">
    <source>
        <dbReference type="Proteomes" id="UP000274756"/>
    </source>
</evidence>
<dbReference type="PANTHER" id="PTHR13817:SF151">
    <property type="entry name" value="TITIN"/>
    <property type="match status" value="1"/>
</dbReference>
<sequence>MEPIPEEDHDSVDVMHSDNVVKHERKTRLTEVYTSEQVDTLVSTVPESAVPDSWKLANDEINLDPSMSSTYITEAVAGPTSSRGSTYSYTYESHFDETPAEEIKHYDQQMTNGDVERRSMQTQKVVEVSLGMLFSATCQFYADLGSNHNMITRVTKVTTTRSVRQMPINRFDNEIYFNAEGSPVPANEASTSFYENVNYKESDYLDSGMNLPDNDQLSSKMHKNLYDIPPPAPSSHYGSRVTSSLLHHDKLNCPGMPHVHRLDSGEVEISWAPPEKVGLDEPMMGYQVEVRQIGTLKWRIVEERLFKETRCRISGLDPMMEYEFRVQAVDSAGYCQPSLPSAVGKLKSSINKWEGAAPSKPYITFMDTDRVLLEWDPAVTDPNCAPIAGYEVEYRATGSTDWMQSNNFLITDCNYEVQNLRPYGEYEFRVVARNVDGLSQPGLSSGIIRIRPTVPSRMTSSQSRVDIIPPGQPQVIELDVDWVKLHWAEAMCNDIPPASYIVEFREIGDPLWYTANATVCDTTYLVERLRPNSTFEFRVIARMRDGSVSKPSIVSDVIQLRPSMRLGLLHSAPSKPQPPEYVDFEGNDRVTLCWYPAVSSLPILVCFGILLYDFK</sequence>
<dbReference type="Gene3D" id="2.60.40.10">
    <property type="entry name" value="Immunoglobulins"/>
    <property type="match status" value="3"/>
</dbReference>
<evidence type="ECO:0000259" key="3">
    <source>
        <dbReference type="PROSITE" id="PS50853"/>
    </source>
</evidence>
<dbReference type="PANTHER" id="PTHR13817">
    <property type="entry name" value="TITIN"/>
    <property type="match status" value="1"/>
</dbReference>
<dbReference type="Pfam" id="PF00041">
    <property type="entry name" value="fn3"/>
    <property type="match status" value="3"/>
</dbReference>
<feature type="domain" description="Fibronectin type-III" evidence="3">
    <location>
        <begin position="253"/>
        <end position="349"/>
    </location>
</feature>
<evidence type="ECO:0000313" key="4">
    <source>
        <dbReference type="EMBL" id="VDN51822.1"/>
    </source>
</evidence>
<dbReference type="Proteomes" id="UP000038040">
    <property type="component" value="Unplaced"/>
</dbReference>
<feature type="domain" description="Fibronectin type-III" evidence="3">
    <location>
        <begin position="357"/>
        <end position="453"/>
    </location>
</feature>
<feature type="transmembrane region" description="Helical" evidence="2">
    <location>
        <begin position="594"/>
        <end position="612"/>
    </location>
</feature>